<evidence type="ECO:0000313" key="2">
    <source>
        <dbReference type="EMBL" id="EJW94654.1"/>
    </source>
</evidence>
<dbReference type="EMBL" id="AMCI01006247">
    <property type="protein sequence ID" value="EJW94654.1"/>
    <property type="molecule type" value="Genomic_DNA"/>
</dbReference>
<feature type="transmembrane region" description="Helical" evidence="1">
    <location>
        <begin position="6"/>
        <end position="26"/>
    </location>
</feature>
<keyword evidence="1" id="KW-0812">Transmembrane</keyword>
<evidence type="ECO:0000256" key="1">
    <source>
        <dbReference type="SAM" id="Phobius"/>
    </source>
</evidence>
<feature type="transmembrane region" description="Helical" evidence="1">
    <location>
        <begin position="128"/>
        <end position="148"/>
    </location>
</feature>
<feature type="non-terminal residue" evidence="2">
    <location>
        <position position="216"/>
    </location>
</feature>
<feature type="transmembrane region" description="Helical" evidence="1">
    <location>
        <begin position="87"/>
        <end position="107"/>
    </location>
</feature>
<comment type="caution">
    <text evidence="2">The sequence shown here is derived from an EMBL/GenBank/DDBJ whole genome shotgun (WGS) entry which is preliminary data.</text>
</comment>
<keyword evidence="1" id="KW-1133">Transmembrane helix</keyword>
<keyword evidence="1" id="KW-0472">Membrane</keyword>
<gene>
    <name evidence="2" type="ORF">EVA_17239</name>
</gene>
<protein>
    <submittedName>
        <fullName evidence="2">Uncharacterized protein</fullName>
    </submittedName>
</protein>
<dbReference type="Gene3D" id="1.10.1760.20">
    <property type="match status" value="1"/>
</dbReference>
<accession>J9G577</accession>
<proteinExistence type="predicted"/>
<name>J9G577_9ZZZZ</name>
<organism evidence="2">
    <name type="scientific">gut metagenome</name>
    <dbReference type="NCBI Taxonomy" id="749906"/>
    <lineage>
        <taxon>unclassified sequences</taxon>
        <taxon>metagenomes</taxon>
        <taxon>organismal metagenomes</taxon>
    </lineage>
</organism>
<sequence length="216" mass="24849">MLFPNGDYFLPFVLTEIASTMIYALFLYRAKLSAVRVLLARFFICVFVNIFLQTGIFAWQYVWMGNPEGAKNQILGMFTVARVFKNLSMFPLETVAVTLFLRLLLPVTRRAKLVYDQKATLNFAKKQIVALVCLTVIGFGTATAYMAYRYQNTSRSADYSKTQRVEMNKEMTRLVLDKTDDWDEETVVCIVDSAYRGLFQKETDYTVSVYVLDEEA</sequence>
<feature type="transmembrane region" description="Helical" evidence="1">
    <location>
        <begin position="38"/>
        <end position="62"/>
    </location>
</feature>
<dbReference type="AlphaFoldDB" id="J9G577"/>
<reference evidence="2" key="1">
    <citation type="journal article" date="2012" name="PLoS ONE">
        <title>Gene sets for utilization of primary and secondary nutrition supplies in the distal gut of endangered iberian lynx.</title>
        <authorList>
            <person name="Alcaide M."/>
            <person name="Messina E."/>
            <person name="Richter M."/>
            <person name="Bargiela R."/>
            <person name="Peplies J."/>
            <person name="Huws S.A."/>
            <person name="Newbold C.J."/>
            <person name="Golyshin P.N."/>
            <person name="Simon M.A."/>
            <person name="Lopez G."/>
            <person name="Yakimov M.M."/>
            <person name="Ferrer M."/>
        </authorList>
    </citation>
    <scope>NUCLEOTIDE SEQUENCE</scope>
</reference>